<evidence type="ECO:0000313" key="15">
    <source>
        <dbReference type="Proteomes" id="UP000694856"/>
    </source>
</evidence>
<evidence type="ECO:0000256" key="2">
    <source>
        <dbReference type="ARBA" id="ARBA00004651"/>
    </source>
</evidence>
<comment type="subcellular location">
    <subcellularLocation>
        <location evidence="2 13">Cell membrane</location>
        <topology evidence="2 13">Multi-pass membrane protein</topology>
    </subcellularLocation>
</comment>
<dbReference type="SUPFAM" id="SSF81321">
    <property type="entry name" value="Family A G protein-coupled receptor-like"/>
    <property type="match status" value="1"/>
</dbReference>
<evidence type="ECO:0000313" key="16">
    <source>
        <dbReference type="RefSeq" id="XP_032343746.1"/>
    </source>
</evidence>
<evidence type="ECO:0000256" key="3">
    <source>
        <dbReference type="ARBA" id="ARBA00010663"/>
    </source>
</evidence>
<keyword evidence="4 13" id="KW-1003">Cell membrane</keyword>
<evidence type="ECO:0000259" key="14">
    <source>
        <dbReference type="PROSITE" id="PS50262"/>
    </source>
</evidence>
<keyword evidence="5 13" id="KW-0589">Pheromone response</keyword>
<dbReference type="AlphaFoldDB" id="A0A8B8TNB5"/>
<dbReference type="Proteomes" id="UP000694856">
    <property type="component" value="Chromosome 9"/>
</dbReference>
<dbReference type="Gene3D" id="1.20.1070.10">
    <property type="entry name" value="Rhodopsin 7-helix transmembrane proteins"/>
    <property type="match status" value="1"/>
</dbReference>
<evidence type="ECO:0000256" key="12">
    <source>
        <dbReference type="ARBA" id="ARBA00023224"/>
    </source>
</evidence>
<protein>
    <recommendedName>
        <fullName evidence="13">Vomeronasal type-1 receptor</fullName>
    </recommendedName>
</protein>
<sequence>MAARDLAAGSIFLIQTIIGLLGNFSLLYLYLFLYCMGHRVRTIDLIVKNLIVGNILVLFSSGFHYTVTNFAWHHVNRQFECKFFPYVRIVGRGVSIGTTCLLSVFQVITISPRNSRLAELKVKALRLVVPSITLCWIVNMLINVIYPIYMTGNLSNTSTTDRKSFGLCSSVRLDPTTESLYAALISFPDVLCFVLMMLASGCTVFILYRHKKRVQYILRIKVSSTSSPETRATKTILLLVSTFVFFNTLSFISNIILAVFNSLNLFIMKTSAIMIACFPAVSPFLLIRCDSRIFRLCFGRIKHAESTKLVRRM</sequence>
<dbReference type="GO" id="GO:0007606">
    <property type="term" value="P:sensory perception of chemical stimulus"/>
    <property type="evidence" value="ECO:0007669"/>
    <property type="project" value="UniProtKB-ARBA"/>
</dbReference>
<feature type="domain" description="G-protein coupled receptors family 1 profile" evidence="14">
    <location>
        <begin position="22"/>
        <end position="286"/>
    </location>
</feature>
<dbReference type="InterPro" id="IPR004072">
    <property type="entry name" value="Vmron_rcpt_1"/>
</dbReference>
<evidence type="ECO:0000256" key="9">
    <source>
        <dbReference type="ARBA" id="ARBA00023136"/>
    </source>
</evidence>
<dbReference type="Pfam" id="PF03402">
    <property type="entry name" value="V1R"/>
    <property type="match status" value="1"/>
</dbReference>
<evidence type="ECO:0000256" key="10">
    <source>
        <dbReference type="ARBA" id="ARBA00023170"/>
    </source>
</evidence>
<dbReference type="GO" id="GO:0019236">
    <property type="term" value="P:response to pheromone"/>
    <property type="evidence" value="ECO:0007669"/>
    <property type="project" value="UniProtKB-KW"/>
</dbReference>
<organism evidence="15 16">
    <name type="scientific">Camelus ferus</name>
    <name type="common">Wild bactrian camel</name>
    <name type="synonym">Camelus bactrianus ferus</name>
    <dbReference type="NCBI Taxonomy" id="419612"/>
    <lineage>
        <taxon>Eukaryota</taxon>
        <taxon>Metazoa</taxon>
        <taxon>Chordata</taxon>
        <taxon>Craniata</taxon>
        <taxon>Vertebrata</taxon>
        <taxon>Euteleostomi</taxon>
        <taxon>Mammalia</taxon>
        <taxon>Eutheria</taxon>
        <taxon>Laurasiatheria</taxon>
        <taxon>Artiodactyla</taxon>
        <taxon>Tylopoda</taxon>
        <taxon>Camelidae</taxon>
        <taxon>Camelus</taxon>
    </lineage>
</organism>
<feature type="transmembrane region" description="Helical" evidence="13">
    <location>
        <begin position="180"/>
        <end position="208"/>
    </location>
</feature>
<dbReference type="KEGG" id="cfr:116666011"/>
<keyword evidence="9 13" id="KW-0472">Membrane</keyword>
<dbReference type="FunFam" id="1.20.1070.10:FF:000033">
    <property type="entry name" value="Vomeronasal type-1 receptor"/>
    <property type="match status" value="1"/>
</dbReference>
<keyword evidence="11" id="KW-0325">Glycoprotein</keyword>
<dbReference type="PROSITE" id="PS50262">
    <property type="entry name" value="G_PROTEIN_RECEP_F1_2"/>
    <property type="match status" value="1"/>
</dbReference>
<feature type="transmembrane region" description="Helical" evidence="13">
    <location>
        <begin position="236"/>
        <end position="260"/>
    </location>
</feature>
<keyword evidence="10 13" id="KW-0675">Receptor</keyword>
<accession>A0A8B8TNB5</accession>
<dbReference type="InterPro" id="IPR017452">
    <property type="entry name" value="GPCR_Rhodpsn_7TM"/>
</dbReference>
<keyword evidence="8 13" id="KW-0297">G-protein coupled receptor</keyword>
<evidence type="ECO:0000256" key="4">
    <source>
        <dbReference type="ARBA" id="ARBA00022475"/>
    </source>
</evidence>
<proteinExistence type="inferred from homology"/>
<dbReference type="GeneID" id="116666011"/>
<evidence type="ECO:0000256" key="1">
    <source>
        <dbReference type="ARBA" id="ARBA00003878"/>
    </source>
</evidence>
<evidence type="ECO:0000256" key="7">
    <source>
        <dbReference type="ARBA" id="ARBA00022989"/>
    </source>
</evidence>
<keyword evidence="6 13" id="KW-0812">Transmembrane</keyword>
<keyword evidence="15" id="KW-1185">Reference proteome</keyword>
<dbReference type="GO" id="GO:0016503">
    <property type="term" value="F:pheromone receptor activity"/>
    <property type="evidence" value="ECO:0007669"/>
    <property type="project" value="InterPro"/>
</dbReference>
<dbReference type="PRINTS" id="PR01534">
    <property type="entry name" value="VOMERONASL1R"/>
</dbReference>
<keyword evidence="12 13" id="KW-0807">Transducer</keyword>
<gene>
    <name evidence="16" type="primary">LOC116666011</name>
</gene>
<evidence type="ECO:0000256" key="5">
    <source>
        <dbReference type="ARBA" id="ARBA00022507"/>
    </source>
</evidence>
<dbReference type="RefSeq" id="XP_032343746.1">
    <property type="nucleotide sequence ID" value="XM_032487855.1"/>
</dbReference>
<comment type="function">
    <text evidence="1">Putative pheromone receptor.</text>
</comment>
<feature type="transmembrane region" description="Helical" evidence="13">
    <location>
        <begin position="6"/>
        <end position="33"/>
    </location>
</feature>
<evidence type="ECO:0000256" key="11">
    <source>
        <dbReference type="ARBA" id="ARBA00023180"/>
    </source>
</evidence>
<feature type="transmembrane region" description="Helical" evidence="13">
    <location>
        <begin position="86"/>
        <end position="107"/>
    </location>
</feature>
<reference evidence="16" key="1">
    <citation type="submission" date="2025-08" db="UniProtKB">
        <authorList>
            <consortium name="RefSeq"/>
        </authorList>
    </citation>
    <scope>IDENTIFICATION</scope>
    <source>
        <tissue evidence="16">Ear skin</tissue>
    </source>
</reference>
<evidence type="ECO:0000256" key="8">
    <source>
        <dbReference type="ARBA" id="ARBA00023040"/>
    </source>
</evidence>
<dbReference type="GO" id="GO:0005886">
    <property type="term" value="C:plasma membrane"/>
    <property type="evidence" value="ECO:0007669"/>
    <property type="project" value="UniProtKB-SubCell"/>
</dbReference>
<feature type="transmembrane region" description="Helical" evidence="13">
    <location>
        <begin position="45"/>
        <end position="66"/>
    </location>
</feature>
<feature type="transmembrane region" description="Helical" evidence="13">
    <location>
        <begin position="127"/>
        <end position="149"/>
    </location>
</feature>
<keyword evidence="7 13" id="KW-1133">Transmembrane helix</keyword>
<dbReference type="PANTHER" id="PTHR24062">
    <property type="entry name" value="VOMERONASAL TYPE-1 RECEPTOR"/>
    <property type="match status" value="1"/>
</dbReference>
<evidence type="ECO:0000256" key="6">
    <source>
        <dbReference type="ARBA" id="ARBA00022692"/>
    </source>
</evidence>
<evidence type="ECO:0000256" key="13">
    <source>
        <dbReference type="RuleBase" id="RU364061"/>
    </source>
</evidence>
<comment type="similarity">
    <text evidence="3 13">Belongs to the G-protein coupled receptor 1 family.</text>
</comment>
<feature type="transmembrane region" description="Helical" evidence="13">
    <location>
        <begin position="266"/>
        <end position="287"/>
    </location>
</feature>
<name>A0A8B8TNB5_CAMFR</name>